<dbReference type="CDD" id="cd00303">
    <property type="entry name" value="retropepsin_like"/>
    <property type="match status" value="1"/>
</dbReference>
<proteinExistence type="predicted"/>
<comment type="caution">
    <text evidence="1">The sequence shown here is derived from an EMBL/GenBank/DDBJ whole genome shotgun (WGS) entry which is preliminary data.</text>
</comment>
<dbReference type="EMBL" id="BAABME010000630">
    <property type="protein sequence ID" value="GAA0144320.1"/>
    <property type="molecule type" value="Genomic_DNA"/>
</dbReference>
<dbReference type="Proteomes" id="UP001454036">
    <property type="component" value="Unassembled WGS sequence"/>
</dbReference>
<dbReference type="AlphaFoldDB" id="A0AAV3P264"/>
<sequence>MGDPLGSFSVSIPVVVCEASPSNLITHRPGAPGRGVTVKAKLIKLPEPKCPEEANRSTEKDYCKYHIVLGHPIEKCFIFKEKVMDLARKGAILLEEDKVSANHTTLIAIRPTQVKIPDDFWVRKLESRKAWADYSSDSDHESCHVCTEVEKDSTMVEDEEAPRAALDNPQTFDVTFINEDLPQEDVDHNRPLYMSRYICKRRISRMLVDGGSPINILPLRTLKLLGISTDELQQSRILIQGFNQNGQRALGKVALHLTIGKLKTTSWFHLIDARVTYNVLLRRPWIHSTNAVPSTLHQCLKYCKSGTERTIKADENPFTVKESHFTKAKYYQKKKIIEPQKLEASEIPRVELLILPRKDDELTKALEGLTLPLTRLEKVALAPLNGFVAPASGSKIEHGTMGPKAYDLLVKAGYDPKEGKTLGELPPEVTSN</sequence>
<name>A0AAV3P264_LITER</name>
<dbReference type="Gene3D" id="2.40.70.10">
    <property type="entry name" value="Acid Proteases"/>
    <property type="match status" value="1"/>
</dbReference>
<protein>
    <submittedName>
        <fullName evidence="1">Uncharacterized protein</fullName>
    </submittedName>
</protein>
<gene>
    <name evidence="1" type="ORF">LIER_04802</name>
</gene>
<accession>A0AAV3P264</accession>
<dbReference type="PANTHER" id="PTHR33240:SF15">
    <property type="entry name" value="GAG-PRO-LIKE PROTEIN"/>
    <property type="match status" value="1"/>
</dbReference>
<keyword evidence="2" id="KW-1185">Reference proteome</keyword>
<organism evidence="1 2">
    <name type="scientific">Lithospermum erythrorhizon</name>
    <name type="common">Purple gromwell</name>
    <name type="synonym">Lithospermum officinale var. erythrorhizon</name>
    <dbReference type="NCBI Taxonomy" id="34254"/>
    <lineage>
        <taxon>Eukaryota</taxon>
        <taxon>Viridiplantae</taxon>
        <taxon>Streptophyta</taxon>
        <taxon>Embryophyta</taxon>
        <taxon>Tracheophyta</taxon>
        <taxon>Spermatophyta</taxon>
        <taxon>Magnoliopsida</taxon>
        <taxon>eudicotyledons</taxon>
        <taxon>Gunneridae</taxon>
        <taxon>Pentapetalae</taxon>
        <taxon>asterids</taxon>
        <taxon>lamiids</taxon>
        <taxon>Boraginales</taxon>
        <taxon>Boraginaceae</taxon>
        <taxon>Boraginoideae</taxon>
        <taxon>Lithospermeae</taxon>
        <taxon>Lithospermum</taxon>
    </lineage>
</organism>
<evidence type="ECO:0000313" key="1">
    <source>
        <dbReference type="EMBL" id="GAA0144320.1"/>
    </source>
</evidence>
<reference evidence="1 2" key="1">
    <citation type="submission" date="2024-01" db="EMBL/GenBank/DDBJ databases">
        <title>The complete chloroplast genome sequence of Lithospermum erythrorhizon: insights into the phylogenetic relationship among Boraginaceae species and the maternal lineages of purple gromwells.</title>
        <authorList>
            <person name="Okada T."/>
            <person name="Watanabe K."/>
        </authorList>
    </citation>
    <scope>NUCLEOTIDE SEQUENCE [LARGE SCALE GENOMIC DNA]</scope>
</reference>
<dbReference type="InterPro" id="IPR021109">
    <property type="entry name" value="Peptidase_aspartic_dom_sf"/>
</dbReference>
<dbReference type="PANTHER" id="PTHR33240">
    <property type="entry name" value="OS08G0508500 PROTEIN"/>
    <property type="match status" value="1"/>
</dbReference>
<evidence type="ECO:0000313" key="2">
    <source>
        <dbReference type="Proteomes" id="UP001454036"/>
    </source>
</evidence>